<evidence type="ECO:0000313" key="3">
    <source>
        <dbReference type="EMBL" id="MBA0576930.1"/>
    </source>
</evidence>
<gene>
    <name evidence="3" type="ORF">Golob_024216</name>
</gene>
<feature type="domain" description="Transposase MuDR plant" evidence="2">
    <location>
        <begin position="66"/>
        <end position="124"/>
    </location>
</feature>
<dbReference type="InterPro" id="IPR004332">
    <property type="entry name" value="Transposase_MuDR"/>
</dbReference>
<keyword evidence="4" id="KW-1185">Reference proteome</keyword>
<comment type="caution">
    <text evidence="3">The sequence shown here is derived from an EMBL/GenBank/DDBJ whole genome shotgun (WGS) entry which is preliminary data.</text>
</comment>
<protein>
    <recommendedName>
        <fullName evidence="2">Transposase MuDR plant domain-containing protein</fullName>
    </recommendedName>
</protein>
<evidence type="ECO:0000256" key="1">
    <source>
        <dbReference type="SAM" id="MobiDB-lite"/>
    </source>
</evidence>
<accession>A0A7J8NJA9</accession>
<organism evidence="3 4">
    <name type="scientific">Gossypium lobatum</name>
    <dbReference type="NCBI Taxonomy" id="34289"/>
    <lineage>
        <taxon>Eukaryota</taxon>
        <taxon>Viridiplantae</taxon>
        <taxon>Streptophyta</taxon>
        <taxon>Embryophyta</taxon>
        <taxon>Tracheophyta</taxon>
        <taxon>Spermatophyta</taxon>
        <taxon>Magnoliopsida</taxon>
        <taxon>eudicotyledons</taxon>
        <taxon>Gunneridae</taxon>
        <taxon>Pentapetalae</taxon>
        <taxon>rosids</taxon>
        <taxon>malvids</taxon>
        <taxon>Malvales</taxon>
        <taxon>Malvaceae</taxon>
        <taxon>Malvoideae</taxon>
        <taxon>Gossypium</taxon>
    </lineage>
</organism>
<evidence type="ECO:0000259" key="2">
    <source>
        <dbReference type="Pfam" id="PF03108"/>
    </source>
</evidence>
<dbReference type="Pfam" id="PF03108">
    <property type="entry name" value="DBD_Tnp_Mut"/>
    <property type="match status" value="1"/>
</dbReference>
<dbReference type="EMBL" id="JABEZX010352244">
    <property type="protein sequence ID" value="MBA0576930.1"/>
    <property type="molecule type" value="Genomic_DNA"/>
</dbReference>
<feature type="region of interest" description="Disordered" evidence="1">
    <location>
        <begin position="38"/>
        <end position="61"/>
    </location>
</feature>
<evidence type="ECO:0000313" key="4">
    <source>
        <dbReference type="Proteomes" id="UP000593572"/>
    </source>
</evidence>
<dbReference type="AlphaFoldDB" id="A0A7J8NJA9"/>
<reference evidence="3 4" key="1">
    <citation type="journal article" date="2019" name="Genome Biol. Evol.">
        <title>Insights into the evolution of the New World diploid cottons (Gossypium, subgenus Houzingenia) based on genome sequencing.</title>
        <authorList>
            <person name="Grover C.E."/>
            <person name="Arick M.A. 2nd"/>
            <person name="Thrash A."/>
            <person name="Conover J.L."/>
            <person name="Sanders W.S."/>
            <person name="Peterson D.G."/>
            <person name="Frelichowski J.E."/>
            <person name="Scheffler J.A."/>
            <person name="Scheffler B.E."/>
            <person name="Wendel J.F."/>
        </authorList>
    </citation>
    <scope>NUCLEOTIDE SEQUENCE [LARGE SCALE GENOMIC DNA]</scope>
    <source>
        <strain evidence="3">157</strain>
        <tissue evidence="3">Leaf</tissue>
    </source>
</reference>
<dbReference type="Proteomes" id="UP000593572">
    <property type="component" value="Unassembled WGS sequence"/>
</dbReference>
<sequence>MFDFDVYDSDMSSRIRVNLDGLNMDDIEVGELCDSDDSERLNNAHESNSNDQNWPEFNPDNDMSNLKLQVGILFKSKDNLKEAAKQYGRLNNYFIKFPKNDLKRLKAVCSSKCSWYIWASRLHPNGLTD</sequence>
<feature type="compositionally biased region" description="Polar residues" evidence="1">
    <location>
        <begin position="44"/>
        <end position="61"/>
    </location>
</feature>
<proteinExistence type="predicted"/>
<name>A0A7J8NJA9_9ROSI</name>